<evidence type="ECO:0000256" key="8">
    <source>
        <dbReference type="ARBA" id="ARBA00022847"/>
    </source>
</evidence>
<comment type="function">
    <text evidence="13">Transport of potassium into the cell. Likely operates as a K(+):H(+) symporter.</text>
</comment>
<evidence type="ECO:0000256" key="4">
    <source>
        <dbReference type="ARBA" id="ARBA00022475"/>
    </source>
</evidence>
<dbReference type="PANTHER" id="PTHR30540:SF79">
    <property type="entry name" value="LOW AFFINITY POTASSIUM TRANSPORT SYSTEM PROTEIN KUP"/>
    <property type="match status" value="1"/>
</dbReference>
<sequence>MKKQKLLPLSLAALGIVYGDLGTSPIYALQQTLLHISVSTENILGILSLVFWALVLVISTRYVIVFLRADNDGEGGVLALVTLLRRQDKKVPRLFFYLGIIGAGLLLGDGMITPAISVISAVEGLKVISPSFSYLVVPISFAILFILFACQRFGTEKIGFSFGPILFCWFITIAVLGLNAIIHNPTVLRAINPYYAFLFFKHGGWHVYILLSGVFLVITGAEAMYADLGHFGRLPIQIGWFAVALPSLLLNYFGQGANLLQSPDAISHSFYALAPSWFAYPLLIIATLATIIASQAVISASFSLTRQAILLNVCPRLSIIHTSKKEKGQIYMPQVNFILATGTLLLVLIFRSSDALAAAYGMSVNLVMIIVAILVMCVARLNWQWSIAKILQVFLIFSLIDLAFLGANLHKIEEGAWIPLVFALVVGTMMITWEKGMEVLRASYYMKRVALLDGLGELKTSKLNFLDNVTAVFMADPYDKSGGSFFHYLKLNRIMPEQVLIVSMTTENYPYVYEKKRYELQKLQKNIYKLILHYGFMQTVSIPRVLQLAIQSKIFPFTLELEKAIYLVETINITNKKRSSPLYPWQKKLFYFLLRNSELDIQFFKLPTNKTISIGSYCEI</sequence>
<evidence type="ECO:0000256" key="6">
    <source>
        <dbReference type="ARBA" id="ARBA00022538"/>
    </source>
</evidence>
<keyword evidence="6 13" id="KW-0633">Potassium transport</keyword>
<dbReference type="RefSeq" id="WP_058505736.1">
    <property type="nucleotide sequence ID" value="NZ_CAAAIF010000003.1"/>
</dbReference>
<feature type="domain" description="K+ potassium transporter integral membrane" evidence="14">
    <location>
        <begin position="10"/>
        <end position="449"/>
    </location>
</feature>
<proteinExistence type="inferred from homology"/>
<feature type="transmembrane region" description="Helical" evidence="13">
    <location>
        <begin position="43"/>
        <end position="64"/>
    </location>
</feature>
<accession>A0A0W0WLC4</accession>
<evidence type="ECO:0000256" key="9">
    <source>
        <dbReference type="ARBA" id="ARBA00022958"/>
    </source>
</evidence>
<feature type="transmembrane region" description="Helical" evidence="13">
    <location>
        <begin position="94"/>
        <end position="119"/>
    </location>
</feature>
<dbReference type="AlphaFoldDB" id="A0A0W0WLC4"/>
<evidence type="ECO:0000256" key="11">
    <source>
        <dbReference type="ARBA" id="ARBA00023065"/>
    </source>
</evidence>
<evidence type="ECO:0000256" key="1">
    <source>
        <dbReference type="ARBA" id="ARBA00004141"/>
    </source>
</evidence>
<dbReference type="HAMAP" id="MF_01522">
    <property type="entry name" value="Kup"/>
    <property type="match status" value="1"/>
</dbReference>
<keyword evidence="12 13" id="KW-0472">Membrane</keyword>
<name>A0A0W0WLC4_9GAMM</name>
<keyword evidence="4 13" id="KW-1003">Cell membrane</keyword>
<dbReference type="InterPro" id="IPR003855">
    <property type="entry name" value="K+_transporter"/>
</dbReference>
<keyword evidence="10 13" id="KW-1133">Transmembrane helix</keyword>
<comment type="similarity">
    <text evidence="2 13">Belongs to the HAK/KUP transporter (TC 2.A.72) family.</text>
</comment>
<evidence type="ECO:0000256" key="12">
    <source>
        <dbReference type="ARBA" id="ARBA00023136"/>
    </source>
</evidence>
<dbReference type="Proteomes" id="UP000054725">
    <property type="component" value="Unassembled WGS sequence"/>
</dbReference>
<feature type="transmembrane region" description="Helical" evidence="13">
    <location>
        <begin position="416"/>
        <end position="433"/>
    </location>
</feature>
<evidence type="ECO:0000313" key="16">
    <source>
        <dbReference type="EMBL" id="KTD33118.1"/>
    </source>
</evidence>
<feature type="domain" description="K+ potassium transporter C-terminal" evidence="15">
    <location>
        <begin position="470"/>
        <end position="620"/>
    </location>
</feature>
<dbReference type="GO" id="GO:0015079">
    <property type="term" value="F:potassium ion transmembrane transporter activity"/>
    <property type="evidence" value="ECO:0007669"/>
    <property type="project" value="UniProtKB-UniRule"/>
</dbReference>
<feature type="transmembrane region" description="Helical" evidence="13">
    <location>
        <begin position="238"/>
        <end position="257"/>
    </location>
</feature>
<evidence type="ECO:0000256" key="2">
    <source>
        <dbReference type="ARBA" id="ARBA00007019"/>
    </source>
</evidence>
<evidence type="ECO:0000256" key="7">
    <source>
        <dbReference type="ARBA" id="ARBA00022692"/>
    </source>
</evidence>
<dbReference type="InterPro" id="IPR023051">
    <property type="entry name" value="Kup"/>
</dbReference>
<gene>
    <name evidence="16" type="primary">kup_1</name>
    <name evidence="13" type="synonym">kup</name>
    <name evidence="16" type="ORF">Lnau_2766</name>
</gene>
<feature type="transmembrane region" description="Helical" evidence="13">
    <location>
        <begin position="277"/>
        <end position="298"/>
    </location>
</feature>
<evidence type="ECO:0000259" key="15">
    <source>
        <dbReference type="Pfam" id="PF22776"/>
    </source>
</evidence>
<feature type="transmembrane region" description="Helical" evidence="13">
    <location>
        <begin position="330"/>
        <end position="350"/>
    </location>
</feature>
<keyword evidence="5" id="KW-0997">Cell inner membrane</keyword>
<feature type="transmembrane region" description="Helical" evidence="13">
    <location>
        <begin position="356"/>
        <end position="378"/>
    </location>
</feature>
<protein>
    <recommendedName>
        <fullName evidence="13">Probable potassium transport system protein Kup</fullName>
    </recommendedName>
</protein>
<evidence type="ECO:0000256" key="5">
    <source>
        <dbReference type="ARBA" id="ARBA00022519"/>
    </source>
</evidence>
<feature type="transmembrane region" description="Helical" evidence="13">
    <location>
        <begin position="390"/>
        <end position="410"/>
    </location>
</feature>
<evidence type="ECO:0000313" key="17">
    <source>
        <dbReference type="Proteomes" id="UP000054725"/>
    </source>
</evidence>
<keyword evidence="9 13" id="KW-0630">Potassium</keyword>
<dbReference type="Pfam" id="PF22776">
    <property type="entry name" value="K_trans_C"/>
    <property type="match status" value="1"/>
</dbReference>
<keyword evidence="7 13" id="KW-0812">Transmembrane</keyword>
<dbReference type="InterPro" id="IPR053952">
    <property type="entry name" value="K_trans_C"/>
</dbReference>
<comment type="caution">
    <text evidence="16">The sequence shown here is derived from an EMBL/GenBank/DDBJ whole genome shotgun (WGS) entry which is preliminary data.</text>
</comment>
<reference evidence="16 17" key="1">
    <citation type="submission" date="2015-11" db="EMBL/GenBank/DDBJ databases">
        <title>Genomic analysis of 38 Legionella species identifies large and diverse effector repertoires.</title>
        <authorList>
            <person name="Burstein D."/>
            <person name="Amaro F."/>
            <person name="Zusman T."/>
            <person name="Lifshitz Z."/>
            <person name="Cohen O."/>
            <person name="Gilbert J.A."/>
            <person name="Pupko T."/>
            <person name="Shuman H.A."/>
            <person name="Segal G."/>
        </authorList>
    </citation>
    <scope>NUCLEOTIDE SEQUENCE [LARGE SCALE GENOMIC DNA]</scope>
    <source>
        <strain evidence="16 17">ATCC 49506</strain>
    </source>
</reference>
<organism evidence="16 17">
    <name type="scientific">Legionella nautarum</name>
    <dbReference type="NCBI Taxonomy" id="45070"/>
    <lineage>
        <taxon>Bacteria</taxon>
        <taxon>Pseudomonadati</taxon>
        <taxon>Pseudomonadota</taxon>
        <taxon>Gammaproteobacteria</taxon>
        <taxon>Legionellales</taxon>
        <taxon>Legionellaceae</taxon>
        <taxon>Legionella</taxon>
    </lineage>
</organism>
<evidence type="ECO:0000259" key="14">
    <source>
        <dbReference type="Pfam" id="PF02705"/>
    </source>
</evidence>
<evidence type="ECO:0000256" key="13">
    <source>
        <dbReference type="HAMAP-Rule" id="MF_01522"/>
    </source>
</evidence>
<dbReference type="Pfam" id="PF02705">
    <property type="entry name" value="K_trans"/>
    <property type="match status" value="1"/>
</dbReference>
<comment type="catalytic activity">
    <reaction evidence="13">
        <text>K(+)(in) + H(+)(in) = K(+)(out) + H(+)(out)</text>
        <dbReference type="Rhea" id="RHEA:28490"/>
        <dbReference type="ChEBI" id="CHEBI:15378"/>
        <dbReference type="ChEBI" id="CHEBI:29103"/>
    </reaction>
</comment>
<dbReference type="GO" id="GO:0015293">
    <property type="term" value="F:symporter activity"/>
    <property type="evidence" value="ECO:0007669"/>
    <property type="project" value="UniProtKB-UniRule"/>
</dbReference>
<dbReference type="OrthoDB" id="9805577at2"/>
<keyword evidence="8 13" id="KW-0769">Symport</keyword>
<dbReference type="GO" id="GO:0005886">
    <property type="term" value="C:plasma membrane"/>
    <property type="evidence" value="ECO:0007669"/>
    <property type="project" value="UniProtKB-SubCell"/>
</dbReference>
<keyword evidence="11 13" id="KW-0406">Ion transport</keyword>
<feature type="transmembrane region" description="Helical" evidence="13">
    <location>
        <begin position="131"/>
        <end position="150"/>
    </location>
</feature>
<evidence type="ECO:0000256" key="3">
    <source>
        <dbReference type="ARBA" id="ARBA00022448"/>
    </source>
</evidence>
<feature type="transmembrane region" description="Helical" evidence="13">
    <location>
        <begin position="203"/>
        <end position="226"/>
    </location>
</feature>
<dbReference type="EMBL" id="LNYO01000024">
    <property type="protein sequence ID" value="KTD33118.1"/>
    <property type="molecule type" value="Genomic_DNA"/>
</dbReference>
<evidence type="ECO:0000256" key="10">
    <source>
        <dbReference type="ARBA" id="ARBA00022989"/>
    </source>
</evidence>
<dbReference type="PATRIC" id="fig|45070.6.peg.2919"/>
<comment type="subcellular location">
    <subcellularLocation>
        <location evidence="13">Cell membrane</location>
        <topology evidence="13">Multi-pass membrane protein</topology>
    </subcellularLocation>
    <subcellularLocation>
        <location evidence="1">Membrane</location>
        <topology evidence="1">Multi-pass membrane protein</topology>
    </subcellularLocation>
</comment>
<dbReference type="PANTHER" id="PTHR30540">
    <property type="entry name" value="OSMOTIC STRESS POTASSIUM TRANSPORTER"/>
    <property type="match status" value="1"/>
</dbReference>
<keyword evidence="3 13" id="KW-0813">Transport</keyword>
<dbReference type="InterPro" id="IPR053951">
    <property type="entry name" value="K_trans_N"/>
</dbReference>
<keyword evidence="17" id="KW-1185">Reference proteome</keyword>
<feature type="transmembrane region" description="Helical" evidence="13">
    <location>
        <begin position="162"/>
        <end position="183"/>
    </location>
</feature>